<dbReference type="AlphaFoldDB" id="A0A1G9Y8N5"/>
<dbReference type="InterPro" id="IPR050838">
    <property type="entry name" value="Ketopantoate_reductase"/>
</dbReference>
<dbReference type="STRING" id="237069.SAMN05216498_1272"/>
<dbReference type="EC" id="1.1.1.169" evidence="4 11"/>
<evidence type="ECO:0000256" key="10">
    <source>
        <dbReference type="ARBA" id="ARBA00048793"/>
    </source>
</evidence>
<sequence length="286" mass="32678">MNIGVIGLGALGMLVASKLSVNHAVTGYVRRPEQIERIKQSGLISDVNIYNVSTKLINDIGHHELYIVCVKQTHLNDVIPYLKKLLDDDKVIFLQNGLGHVEKVQSLKPKVFLGTCDHGVMRLSDYEYSHKGEGKVRIASLRESNRNDAVRLVEALDYSFFPVEIHPELFRILYEKLMINSVINPLTAIFEVPNGQVVENTYLNKLAKKLTKEGADALSLDFDRLWEKVKEVAIHTKDNHSSMLRDIEQRQLTEIDYINGYIMKVSDQPVPYHECMYNMVKAKEQR</sequence>
<evidence type="ECO:0000256" key="9">
    <source>
        <dbReference type="ARBA" id="ARBA00032024"/>
    </source>
</evidence>
<evidence type="ECO:0000256" key="4">
    <source>
        <dbReference type="ARBA" id="ARBA00013014"/>
    </source>
</evidence>
<evidence type="ECO:0000256" key="8">
    <source>
        <dbReference type="ARBA" id="ARBA00023002"/>
    </source>
</evidence>
<evidence type="ECO:0000256" key="2">
    <source>
        <dbReference type="ARBA" id="ARBA00004994"/>
    </source>
</evidence>
<comment type="catalytic activity">
    <reaction evidence="10 11">
        <text>(R)-pantoate + NADP(+) = 2-dehydropantoate + NADPH + H(+)</text>
        <dbReference type="Rhea" id="RHEA:16233"/>
        <dbReference type="ChEBI" id="CHEBI:11561"/>
        <dbReference type="ChEBI" id="CHEBI:15378"/>
        <dbReference type="ChEBI" id="CHEBI:15980"/>
        <dbReference type="ChEBI" id="CHEBI:57783"/>
        <dbReference type="ChEBI" id="CHEBI:58349"/>
        <dbReference type="EC" id="1.1.1.169"/>
    </reaction>
</comment>
<comment type="function">
    <text evidence="1 11">Catalyzes the NADPH-dependent reduction of ketopantoate into pantoic acid.</text>
</comment>
<dbReference type="Pfam" id="PF08546">
    <property type="entry name" value="ApbA_C"/>
    <property type="match status" value="1"/>
</dbReference>
<keyword evidence="6 11" id="KW-0566">Pantothenate biosynthesis</keyword>
<comment type="similarity">
    <text evidence="3 11">Belongs to the ketopantoate reductase family.</text>
</comment>
<dbReference type="PANTHER" id="PTHR43765:SF2">
    <property type="entry name" value="2-DEHYDROPANTOATE 2-REDUCTASE"/>
    <property type="match status" value="1"/>
</dbReference>
<dbReference type="OrthoDB" id="9800163at2"/>
<dbReference type="SUPFAM" id="SSF48179">
    <property type="entry name" value="6-phosphogluconate dehydrogenase C-terminal domain-like"/>
    <property type="match status" value="1"/>
</dbReference>
<dbReference type="InterPro" id="IPR013328">
    <property type="entry name" value="6PGD_dom2"/>
</dbReference>
<dbReference type="InterPro" id="IPR013752">
    <property type="entry name" value="KPA_reductase"/>
</dbReference>
<protein>
    <recommendedName>
        <fullName evidence="5 11">2-dehydropantoate 2-reductase</fullName>
        <ecNumber evidence="4 11">1.1.1.169</ecNumber>
    </recommendedName>
    <alternativeName>
        <fullName evidence="9 11">Ketopantoate reductase</fullName>
    </alternativeName>
</protein>
<feature type="domain" description="Ketopantoate reductase N-terminal" evidence="12">
    <location>
        <begin position="3"/>
        <end position="141"/>
    </location>
</feature>
<feature type="domain" description="Ketopantoate reductase C-terminal" evidence="13">
    <location>
        <begin position="171"/>
        <end position="284"/>
    </location>
</feature>
<dbReference type="RefSeq" id="WP_093855770.1">
    <property type="nucleotide sequence ID" value="NZ_BJVZ01000001.1"/>
</dbReference>
<evidence type="ECO:0000256" key="7">
    <source>
        <dbReference type="ARBA" id="ARBA00022857"/>
    </source>
</evidence>
<keyword evidence="7 11" id="KW-0521">NADP</keyword>
<dbReference type="InterPro" id="IPR013332">
    <property type="entry name" value="KPR_N"/>
</dbReference>
<dbReference type="GO" id="GO:0005737">
    <property type="term" value="C:cytoplasm"/>
    <property type="evidence" value="ECO:0007669"/>
    <property type="project" value="TreeGrafter"/>
</dbReference>
<proteinExistence type="inferred from homology"/>
<dbReference type="InterPro" id="IPR036291">
    <property type="entry name" value="NAD(P)-bd_dom_sf"/>
</dbReference>
<dbReference type="PANTHER" id="PTHR43765">
    <property type="entry name" value="2-DEHYDROPANTOATE 2-REDUCTASE-RELATED"/>
    <property type="match status" value="1"/>
</dbReference>
<dbReference type="SUPFAM" id="SSF51735">
    <property type="entry name" value="NAD(P)-binding Rossmann-fold domains"/>
    <property type="match status" value="1"/>
</dbReference>
<dbReference type="UniPathway" id="UPA00028">
    <property type="reaction ID" value="UER00004"/>
</dbReference>
<dbReference type="Gene3D" id="1.10.1040.10">
    <property type="entry name" value="N-(1-d-carboxylethyl)-l-norvaline Dehydrogenase, domain 2"/>
    <property type="match status" value="1"/>
</dbReference>
<dbReference type="InterPro" id="IPR008927">
    <property type="entry name" value="6-PGluconate_DH-like_C_sf"/>
</dbReference>
<dbReference type="Proteomes" id="UP000199334">
    <property type="component" value="Unassembled WGS sequence"/>
</dbReference>
<gene>
    <name evidence="14" type="ORF">SAMN05216498_1272</name>
</gene>
<dbReference type="Pfam" id="PF02558">
    <property type="entry name" value="ApbA"/>
    <property type="match status" value="1"/>
</dbReference>
<evidence type="ECO:0000313" key="15">
    <source>
        <dbReference type="Proteomes" id="UP000199334"/>
    </source>
</evidence>
<accession>A0A1G9Y8N5</accession>
<evidence type="ECO:0000256" key="5">
    <source>
        <dbReference type="ARBA" id="ARBA00019465"/>
    </source>
</evidence>
<dbReference type="EMBL" id="FNIG01000002">
    <property type="protein sequence ID" value="SDN05016.1"/>
    <property type="molecule type" value="Genomic_DNA"/>
</dbReference>
<dbReference type="GO" id="GO:0008677">
    <property type="term" value="F:2-dehydropantoate 2-reductase activity"/>
    <property type="evidence" value="ECO:0007669"/>
    <property type="project" value="UniProtKB-EC"/>
</dbReference>
<evidence type="ECO:0000256" key="11">
    <source>
        <dbReference type="RuleBase" id="RU362068"/>
    </source>
</evidence>
<comment type="pathway">
    <text evidence="2 11">Cofactor biosynthesis; (R)-pantothenate biosynthesis; (R)-pantoate from 3-methyl-2-oxobutanoate: step 2/2.</text>
</comment>
<evidence type="ECO:0000259" key="13">
    <source>
        <dbReference type="Pfam" id="PF08546"/>
    </source>
</evidence>
<keyword evidence="15" id="KW-1185">Reference proteome</keyword>
<dbReference type="GO" id="GO:0015940">
    <property type="term" value="P:pantothenate biosynthetic process"/>
    <property type="evidence" value="ECO:0007669"/>
    <property type="project" value="UniProtKB-UniPathway"/>
</dbReference>
<dbReference type="NCBIfam" id="TIGR00745">
    <property type="entry name" value="apbA_panE"/>
    <property type="match status" value="1"/>
</dbReference>
<evidence type="ECO:0000259" key="12">
    <source>
        <dbReference type="Pfam" id="PF02558"/>
    </source>
</evidence>
<keyword evidence="8 11" id="KW-0560">Oxidoreductase</keyword>
<dbReference type="InterPro" id="IPR003710">
    <property type="entry name" value="ApbA"/>
</dbReference>
<evidence type="ECO:0000256" key="3">
    <source>
        <dbReference type="ARBA" id="ARBA00007870"/>
    </source>
</evidence>
<name>A0A1G9Y8N5_9BACI</name>
<dbReference type="Gene3D" id="3.40.50.720">
    <property type="entry name" value="NAD(P)-binding Rossmann-like Domain"/>
    <property type="match status" value="1"/>
</dbReference>
<evidence type="ECO:0000256" key="6">
    <source>
        <dbReference type="ARBA" id="ARBA00022655"/>
    </source>
</evidence>
<reference evidence="14 15" key="1">
    <citation type="submission" date="2016-10" db="EMBL/GenBank/DDBJ databases">
        <authorList>
            <person name="de Groot N.N."/>
        </authorList>
    </citation>
    <scope>NUCLEOTIDE SEQUENCE [LARGE SCALE GENOMIC DNA]</scope>
    <source>
        <strain evidence="14 15">CGMCC 1.3442</strain>
    </source>
</reference>
<organism evidence="14 15">
    <name type="scientific">Tenuibacillus multivorans</name>
    <dbReference type="NCBI Taxonomy" id="237069"/>
    <lineage>
        <taxon>Bacteria</taxon>
        <taxon>Bacillati</taxon>
        <taxon>Bacillota</taxon>
        <taxon>Bacilli</taxon>
        <taxon>Bacillales</taxon>
        <taxon>Bacillaceae</taxon>
        <taxon>Tenuibacillus</taxon>
    </lineage>
</organism>
<dbReference type="GO" id="GO:0050661">
    <property type="term" value="F:NADP binding"/>
    <property type="evidence" value="ECO:0007669"/>
    <property type="project" value="TreeGrafter"/>
</dbReference>
<evidence type="ECO:0000313" key="14">
    <source>
        <dbReference type="EMBL" id="SDN05016.1"/>
    </source>
</evidence>
<evidence type="ECO:0000256" key="1">
    <source>
        <dbReference type="ARBA" id="ARBA00002919"/>
    </source>
</evidence>